<evidence type="ECO:0000256" key="4">
    <source>
        <dbReference type="ARBA" id="ARBA00022692"/>
    </source>
</evidence>
<dbReference type="Proteomes" id="UP000192738">
    <property type="component" value="Unassembled WGS sequence"/>
</dbReference>
<sequence>MFFVKVMAVFAMSAAIGVLYRIPRKLLIYASMTGVVGWLVMWFVAASGISSIMANFLGSMVVGLLAELLARFLKKPATIFSVPGFIPLVPGREAYTAMRFMVEGQYNDGVAMGMLTLLTGGAIAFGIFVSSTLYRLMRANTDYQVESRG</sequence>
<dbReference type="InterPro" id="IPR024528">
    <property type="entry name" value="ThrE_2"/>
</dbReference>
<dbReference type="GO" id="GO:0005886">
    <property type="term" value="C:plasma membrane"/>
    <property type="evidence" value="ECO:0007669"/>
    <property type="project" value="UniProtKB-SubCell"/>
</dbReference>
<dbReference type="Pfam" id="PF12821">
    <property type="entry name" value="ThrE_2"/>
    <property type="match status" value="1"/>
</dbReference>
<protein>
    <submittedName>
        <fullName evidence="10">Uncharacterized membrane protein YjjB, DUF3815 family</fullName>
    </submittedName>
</protein>
<keyword evidence="4 8" id="KW-0812">Transmembrane</keyword>
<dbReference type="RefSeq" id="WP_084577549.1">
    <property type="nucleotide sequence ID" value="NZ_CP155572.1"/>
</dbReference>
<dbReference type="InterPro" id="IPR050539">
    <property type="entry name" value="ThrE_Dicarb/AminoAcid_Exp"/>
</dbReference>
<dbReference type="PANTHER" id="PTHR34390:SF1">
    <property type="entry name" value="SUCCINATE TRANSPORTER SUBUNIT YJJB-RELATED"/>
    <property type="match status" value="1"/>
</dbReference>
<evidence type="ECO:0000313" key="11">
    <source>
        <dbReference type="Proteomes" id="UP000192738"/>
    </source>
</evidence>
<dbReference type="PANTHER" id="PTHR34390">
    <property type="entry name" value="UPF0442 PROTEIN YJJB-RELATED"/>
    <property type="match status" value="1"/>
</dbReference>
<dbReference type="GO" id="GO:0015744">
    <property type="term" value="P:succinate transport"/>
    <property type="evidence" value="ECO:0007669"/>
    <property type="project" value="TreeGrafter"/>
</dbReference>
<dbReference type="AlphaFoldDB" id="A0A1W2E5E5"/>
<evidence type="ECO:0000256" key="1">
    <source>
        <dbReference type="ARBA" id="ARBA00004651"/>
    </source>
</evidence>
<evidence type="ECO:0000256" key="5">
    <source>
        <dbReference type="ARBA" id="ARBA00022989"/>
    </source>
</evidence>
<feature type="transmembrane region" description="Helical" evidence="8">
    <location>
        <begin position="35"/>
        <end position="66"/>
    </location>
</feature>
<gene>
    <name evidence="10" type="ORF">SAMN04488500_12080</name>
</gene>
<evidence type="ECO:0000313" key="10">
    <source>
        <dbReference type="EMBL" id="SMD04687.1"/>
    </source>
</evidence>
<evidence type="ECO:0000256" key="7">
    <source>
        <dbReference type="ARBA" id="ARBA00034125"/>
    </source>
</evidence>
<name>A0A1W2E5E5_9FIRM</name>
<feature type="transmembrane region" description="Helical" evidence="8">
    <location>
        <begin position="109"/>
        <end position="129"/>
    </location>
</feature>
<proteinExistence type="inferred from homology"/>
<evidence type="ECO:0000256" key="8">
    <source>
        <dbReference type="SAM" id="Phobius"/>
    </source>
</evidence>
<keyword evidence="5 8" id="KW-1133">Transmembrane helix</keyword>
<comment type="subcellular location">
    <subcellularLocation>
        <location evidence="1">Cell membrane</location>
        <topology evidence="1">Multi-pass membrane protein</topology>
    </subcellularLocation>
</comment>
<keyword evidence="11" id="KW-1185">Reference proteome</keyword>
<keyword evidence="3" id="KW-0997">Cell inner membrane</keyword>
<comment type="similarity">
    <text evidence="7">Belongs to the ThrE exporter (TC 2.A.79) family.</text>
</comment>
<dbReference type="EMBL" id="FWXI01000020">
    <property type="protein sequence ID" value="SMD04687.1"/>
    <property type="molecule type" value="Genomic_DNA"/>
</dbReference>
<feature type="transmembrane region" description="Helical" evidence="8">
    <location>
        <begin position="6"/>
        <end position="23"/>
    </location>
</feature>
<keyword evidence="2" id="KW-1003">Cell membrane</keyword>
<dbReference type="OrthoDB" id="9810047at2"/>
<evidence type="ECO:0000256" key="2">
    <source>
        <dbReference type="ARBA" id="ARBA00022475"/>
    </source>
</evidence>
<organism evidence="10 11">
    <name type="scientific">Sporomusa malonica</name>
    <dbReference type="NCBI Taxonomy" id="112901"/>
    <lineage>
        <taxon>Bacteria</taxon>
        <taxon>Bacillati</taxon>
        <taxon>Bacillota</taxon>
        <taxon>Negativicutes</taxon>
        <taxon>Selenomonadales</taxon>
        <taxon>Sporomusaceae</taxon>
        <taxon>Sporomusa</taxon>
    </lineage>
</organism>
<feature type="domain" description="Threonine/Serine exporter ThrE" evidence="9">
    <location>
        <begin position="6"/>
        <end position="132"/>
    </location>
</feature>
<evidence type="ECO:0000256" key="3">
    <source>
        <dbReference type="ARBA" id="ARBA00022519"/>
    </source>
</evidence>
<dbReference type="STRING" id="112901.SAMN04488500_12080"/>
<accession>A0A1W2E5E5</accession>
<evidence type="ECO:0000259" key="9">
    <source>
        <dbReference type="Pfam" id="PF12821"/>
    </source>
</evidence>
<reference evidence="10 11" key="1">
    <citation type="submission" date="2017-04" db="EMBL/GenBank/DDBJ databases">
        <authorList>
            <person name="Afonso C.L."/>
            <person name="Miller P.J."/>
            <person name="Scott M.A."/>
            <person name="Spackman E."/>
            <person name="Goraichik I."/>
            <person name="Dimitrov K.M."/>
            <person name="Suarez D.L."/>
            <person name="Swayne D.E."/>
        </authorList>
    </citation>
    <scope>NUCLEOTIDE SEQUENCE [LARGE SCALE GENOMIC DNA]</scope>
    <source>
        <strain evidence="10 11">DSM 5090</strain>
    </source>
</reference>
<keyword evidence="6 8" id="KW-0472">Membrane</keyword>
<evidence type="ECO:0000256" key="6">
    <source>
        <dbReference type="ARBA" id="ARBA00023136"/>
    </source>
</evidence>